<organism evidence="2 3">
    <name type="scientific">Ignelater luminosus</name>
    <name type="common">Cucubano</name>
    <name type="synonym">Pyrophorus luminosus</name>
    <dbReference type="NCBI Taxonomy" id="2038154"/>
    <lineage>
        <taxon>Eukaryota</taxon>
        <taxon>Metazoa</taxon>
        <taxon>Ecdysozoa</taxon>
        <taxon>Arthropoda</taxon>
        <taxon>Hexapoda</taxon>
        <taxon>Insecta</taxon>
        <taxon>Pterygota</taxon>
        <taxon>Neoptera</taxon>
        <taxon>Endopterygota</taxon>
        <taxon>Coleoptera</taxon>
        <taxon>Polyphaga</taxon>
        <taxon>Elateriformia</taxon>
        <taxon>Elateroidea</taxon>
        <taxon>Elateridae</taxon>
        <taxon>Agrypninae</taxon>
        <taxon>Pyrophorini</taxon>
        <taxon>Ignelater</taxon>
    </lineage>
</organism>
<keyword evidence="3" id="KW-1185">Reference proteome</keyword>
<dbReference type="AlphaFoldDB" id="A0A8K0CQG6"/>
<feature type="compositionally biased region" description="Basic residues" evidence="1">
    <location>
        <begin position="204"/>
        <end position="222"/>
    </location>
</feature>
<sequence>MSLTNSTLPTIQAAKEIANTLRYFLGRSEHLESFLNSVDKFHSRYGRTTDNSLNEFVFASICSKITDEAGSFITCRPDLETWPQVKEALKNKFGDKLDRNELQQQFIFLTRNRNQNISDFLKRLKIIKMRLNLKMNSDPDLDAGTKISLINQNEATAVTVLITKTNAKLKTLLMLKNPKNIDEATSLVLNHSLMEQQINLRHATNKNHHHQQKPSQHIRHNITHPLSSPSQSHNPLPAPV</sequence>
<protein>
    <recommendedName>
        <fullName evidence="4">Retrotransposon gag domain-containing protein</fullName>
    </recommendedName>
</protein>
<evidence type="ECO:0000313" key="2">
    <source>
        <dbReference type="EMBL" id="KAF2889806.1"/>
    </source>
</evidence>
<accession>A0A8K0CQG6</accession>
<name>A0A8K0CQG6_IGNLU</name>
<dbReference type="EMBL" id="VTPC01062288">
    <property type="protein sequence ID" value="KAF2889806.1"/>
    <property type="molecule type" value="Genomic_DNA"/>
</dbReference>
<evidence type="ECO:0000256" key="1">
    <source>
        <dbReference type="SAM" id="MobiDB-lite"/>
    </source>
</evidence>
<evidence type="ECO:0008006" key="4">
    <source>
        <dbReference type="Google" id="ProtNLM"/>
    </source>
</evidence>
<feature type="compositionally biased region" description="Polar residues" evidence="1">
    <location>
        <begin position="224"/>
        <end position="234"/>
    </location>
</feature>
<dbReference type="OrthoDB" id="6745801at2759"/>
<comment type="caution">
    <text evidence="2">The sequence shown here is derived from an EMBL/GenBank/DDBJ whole genome shotgun (WGS) entry which is preliminary data.</text>
</comment>
<dbReference type="Proteomes" id="UP000801492">
    <property type="component" value="Unassembled WGS sequence"/>
</dbReference>
<evidence type="ECO:0000313" key="3">
    <source>
        <dbReference type="Proteomes" id="UP000801492"/>
    </source>
</evidence>
<reference evidence="2" key="1">
    <citation type="submission" date="2019-08" db="EMBL/GenBank/DDBJ databases">
        <title>The genome of the North American firefly Photinus pyralis.</title>
        <authorList>
            <consortium name="Photinus pyralis genome working group"/>
            <person name="Fallon T.R."/>
            <person name="Sander Lower S.E."/>
            <person name="Weng J.-K."/>
        </authorList>
    </citation>
    <scope>NUCLEOTIDE SEQUENCE</scope>
    <source>
        <strain evidence="2">TRF0915ILg1</strain>
        <tissue evidence="2">Whole body</tissue>
    </source>
</reference>
<feature type="region of interest" description="Disordered" evidence="1">
    <location>
        <begin position="204"/>
        <end position="240"/>
    </location>
</feature>
<gene>
    <name evidence="2" type="ORF">ILUMI_16367</name>
</gene>
<proteinExistence type="predicted"/>